<comment type="caution">
    <text evidence="2">The sequence shown here is derived from an EMBL/GenBank/DDBJ whole genome shotgun (WGS) entry which is preliminary data.</text>
</comment>
<feature type="transmembrane region" description="Helical" evidence="1">
    <location>
        <begin position="245"/>
        <end position="272"/>
    </location>
</feature>
<evidence type="ECO:0008006" key="4">
    <source>
        <dbReference type="Google" id="ProtNLM"/>
    </source>
</evidence>
<sequence length="567" mass="60318">MLDVSPVLGLVALVLAQVGLIAWLRRRAAVPAAVAPALAAALSLLITYACGLAGRLSDAPWAVLVAGGLGLLWELIRSPIDLAKTLVHPAVLSLAVAMGALSWLLRGRLFQHYDNFSHWALVVRVMLRDARLPDATDPLVTFHSYPLGTASWEYAVARLTGPDEWHLMLAQDYLLAACAVSLLAVTPRRWWLGLPVAAGFGWTLATHGPALDTLLVDSVLAGWTIAGLALLAAHRGQVGRATLPLAALVAALVATKQTGVYWALVVILAACLLRTGRWWQRLAVLVVPTAVGAATLMAWQRHTALVYGAEPATKHAISVSRFRDVLAAKTEQERASIGSAYLHAVATNRQTWLVLAVLVLSLLLFMLARPGRGRRAAAAGAGVLGVTLVYLGGLYAMYLLSMPTGEALALAGFTRYLSTLTLVLLGVVVLVGLHIAEHAEWTWAPAALVVSLAGCAVLIPRGPLLDPVPADDVRVRVAAAFGQLTIKPDASVCVFSDVRDGGYRTALVRYLLLDEHVATLRAPDRARATLPVPCDYAAVVDPYPAGDAYLRLRGHVLTPGRPVVVAR</sequence>
<accession>A0ABN2JZK6</accession>
<feature type="transmembrane region" description="Helical" evidence="1">
    <location>
        <begin position="60"/>
        <end position="76"/>
    </location>
</feature>
<feature type="transmembrane region" description="Helical" evidence="1">
    <location>
        <begin position="214"/>
        <end position="233"/>
    </location>
</feature>
<evidence type="ECO:0000256" key="1">
    <source>
        <dbReference type="SAM" id="Phobius"/>
    </source>
</evidence>
<organism evidence="2 3">
    <name type="scientific">Nostocoides vanveenii</name>
    <dbReference type="NCBI Taxonomy" id="330835"/>
    <lineage>
        <taxon>Bacteria</taxon>
        <taxon>Bacillati</taxon>
        <taxon>Actinomycetota</taxon>
        <taxon>Actinomycetes</taxon>
        <taxon>Micrococcales</taxon>
        <taxon>Intrasporangiaceae</taxon>
        <taxon>Nostocoides</taxon>
    </lineage>
</organism>
<evidence type="ECO:0000313" key="2">
    <source>
        <dbReference type="EMBL" id="GAA1744808.1"/>
    </source>
</evidence>
<feature type="transmembrane region" description="Helical" evidence="1">
    <location>
        <begin position="6"/>
        <end position="24"/>
    </location>
</feature>
<feature type="transmembrane region" description="Helical" evidence="1">
    <location>
        <begin position="352"/>
        <end position="370"/>
    </location>
</feature>
<feature type="transmembrane region" description="Helical" evidence="1">
    <location>
        <begin position="413"/>
        <end position="435"/>
    </location>
</feature>
<keyword evidence="1" id="KW-1133">Transmembrane helix</keyword>
<feature type="transmembrane region" description="Helical" evidence="1">
    <location>
        <begin position="278"/>
        <end position="299"/>
    </location>
</feature>
<dbReference type="EMBL" id="BAAAPN010000003">
    <property type="protein sequence ID" value="GAA1744808.1"/>
    <property type="molecule type" value="Genomic_DNA"/>
</dbReference>
<protein>
    <recommendedName>
        <fullName evidence="4">Glycosyltransferase RgtA/B/C/D-like domain-containing protein</fullName>
    </recommendedName>
</protein>
<feature type="transmembrane region" description="Helical" evidence="1">
    <location>
        <begin position="376"/>
        <end position="401"/>
    </location>
</feature>
<proteinExistence type="predicted"/>
<feature type="transmembrane region" description="Helical" evidence="1">
    <location>
        <begin position="31"/>
        <end position="54"/>
    </location>
</feature>
<gene>
    <name evidence="2" type="ORF">GCM10009810_01870</name>
</gene>
<reference evidence="2 3" key="1">
    <citation type="journal article" date="2019" name="Int. J. Syst. Evol. Microbiol.">
        <title>The Global Catalogue of Microorganisms (GCM) 10K type strain sequencing project: providing services to taxonomists for standard genome sequencing and annotation.</title>
        <authorList>
            <consortium name="The Broad Institute Genomics Platform"/>
            <consortium name="The Broad Institute Genome Sequencing Center for Infectious Disease"/>
            <person name="Wu L."/>
            <person name="Ma J."/>
        </authorList>
    </citation>
    <scope>NUCLEOTIDE SEQUENCE [LARGE SCALE GENOMIC DNA]</scope>
    <source>
        <strain evidence="2 3">JCM 15591</strain>
    </source>
</reference>
<feature type="transmembrane region" description="Helical" evidence="1">
    <location>
        <begin position="85"/>
        <end position="105"/>
    </location>
</feature>
<name>A0ABN2JZK6_9MICO</name>
<keyword evidence="1" id="KW-0472">Membrane</keyword>
<dbReference type="Proteomes" id="UP001501475">
    <property type="component" value="Unassembled WGS sequence"/>
</dbReference>
<evidence type="ECO:0000313" key="3">
    <source>
        <dbReference type="Proteomes" id="UP001501475"/>
    </source>
</evidence>
<keyword evidence="3" id="KW-1185">Reference proteome</keyword>
<feature type="transmembrane region" description="Helical" evidence="1">
    <location>
        <begin position="441"/>
        <end position="459"/>
    </location>
</feature>
<keyword evidence="1" id="KW-0812">Transmembrane</keyword>